<sequence length="95" mass="10830">MHPLKGYSLNSVIPVGFSLQWEFVVFVKEGLRDKAITGPRQALNFLLEDFDIQAGAHYRAAVSDCRQALCYRCDIEVARTSFIIAYAEYMVKTEH</sequence>
<proteinExistence type="predicted"/>
<dbReference type="EMBL" id="VIWP01000001">
    <property type="protein sequence ID" value="TWF58214.1"/>
    <property type="molecule type" value="Genomic_DNA"/>
</dbReference>
<dbReference type="Gene3D" id="6.10.250.730">
    <property type="match status" value="1"/>
</dbReference>
<name>A0A561R6I3_9HYPH</name>
<reference evidence="1 2" key="1">
    <citation type="submission" date="2019-06" db="EMBL/GenBank/DDBJ databases">
        <title>Sorghum-associated microbial communities from plants grown in Nebraska, USA.</title>
        <authorList>
            <person name="Schachtman D."/>
        </authorList>
    </citation>
    <scope>NUCLEOTIDE SEQUENCE [LARGE SCALE GENOMIC DNA]</scope>
    <source>
        <strain evidence="1 2">1225</strain>
    </source>
</reference>
<dbReference type="Proteomes" id="UP000320653">
    <property type="component" value="Unassembled WGS sequence"/>
</dbReference>
<evidence type="ECO:0000313" key="2">
    <source>
        <dbReference type="Proteomes" id="UP000320653"/>
    </source>
</evidence>
<dbReference type="Pfam" id="PF06169">
    <property type="entry name" value="DUF982"/>
    <property type="match status" value="1"/>
</dbReference>
<protein>
    <submittedName>
        <fullName evidence="1">Uncharacterized protein DUF982</fullName>
    </submittedName>
</protein>
<accession>A0A561R6I3</accession>
<evidence type="ECO:0000313" key="1">
    <source>
        <dbReference type="EMBL" id="TWF58214.1"/>
    </source>
</evidence>
<dbReference type="InterPro" id="IPR010385">
    <property type="entry name" value="DUF982"/>
</dbReference>
<keyword evidence="2" id="KW-1185">Reference proteome</keyword>
<comment type="caution">
    <text evidence="1">The sequence shown here is derived from an EMBL/GenBank/DDBJ whole genome shotgun (WGS) entry which is preliminary data.</text>
</comment>
<organism evidence="1 2">
    <name type="scientific">Neorhizobium alkalisoli</name>
    <dbReference type="NCBI Taxonomy" id="528178"/>
    <lineage>
        <taxon>Bacteria</taxon>
        <taxon>Pseudomonadati</taxon>
        <taxon>Pseudomonadota</taxon>
        <taxon>Alphaproteobacteria</taxon>
        <taxon>Hyphomicrobiales</taxon>
        <taxon>Rhizobiaceae</taxon>
        <taxon>Rhizobium/Agrobacterium group</taxon>
        <taxon>Neorhizobium</taxon>
    </lineage>
</organism>
<dbReference type="AlphaFoldDB" id="A0A561R6I3"/>
<gene>
    <name evidence="1" type="ORF">FHW37_10117</name>
</gene>